<evidence type="ECO:0000313" key="1">
    <source>
        <dbReference type="EMBL" id="PPB80715.1"/>
    </source>
</evidence>
<accession>A0A2S5JHE6</accession>
<evidence type="ECO:0000313" key="2">
    <source>
        <dbReference type="Proteomes" id="UP000239736"/>
    </source>
</evidence>
<protein>
    <recommendedName>
        <fullName evidence="3">Sulfotransferase family protein</fullName>
    </recommendedName>
</protein>
<dbReference type="RefSeq" id="WP_104070336.1">
    <property type="nucleotide sequence ID" value="NZ_PRDS01000004.1"/>
</dbReference>
<dbReference type="SUPFAM" id="SSF52540">
    <property type="entry name" value="P-loop containing nucleoside triphosphate hydrolases"/>
    <property type="match status" value="1"/>
</dbReference>
<dbReference type="Proteomes" id="UP000239736">
    <property type="component" value="Unassembled WGS sequence"/>
</dbReference>
<dbReference type="EMBL" id="PRDS01000004">
    <property type="protein sequence ID" value="PPB80715.1"/>
    <property type="molecule type" value="Genomic_DNA"/>
</dbReference>
<evidence type="ECO:0008006" key="3">
    <source>
        <dbReference type="Google" id="ProtNLM"/>
    </source>
</evidence>
<reference evidence="1 2" key="1">
    <citation type="submission" date="2018-01" db="EMBL/GenBank/DDBJ databases">
        <title>Genomic Encyclopedia of Archaeal and Bacterial Type Strains, Phase II (KMG-II): from individual species to whole genera.</title>
        <authorList>
            <person name="Goeker M."/>
        </authorList>
    </citation>
    <scope>NUCLEOTIDE SEQUENCE [LARGE SCALE GENOMIC DNA]</scope>
    <source>
        <strain evidence="1 2">DSM 12048</strain>
    </source>
</reference>
<organism evidence="1 2">
    <name type="scientific">Albidovulum inexpectatum</name>
    <dbReference type="NCBI Taxonomy" id="196587"/>
    <lineage>
        <taxon>Bacteria</taxon>
        <taxon>Pseudomonadati</taxon>
        <taxon>Pseudomonadota</taxon>
        <taxon>Alphaproteobacteria</taxon>
        <taxon>Rhodobacterales</taxon>
        <taxon>Paracoccaceae</taxon>
        <taxon>Albidovulum</taxon>
    </lineage>
</organism>
<gene>
    <name evidence="1" type="ORF">LV82_01447</name>
</gene>
<dbReference type="AlphaFoldDB" id="A0A2S5JHE6"/>
<sequence length="254" mass="28738">MIISNRHRFIFLHNRKTAGSSISVALARYLGPDDLQLSAIVETLREGIPLTARVLREANRQMKGTLPLFRLLGTRQYGRAVTRAIDHAYRGRLGRKPPHSPAATVARVFPGEWATHTRFCVVRNPWDKTVSDYFWRIKGLRNPPDFATYVRALAAGDDLGGIVPVAFHDNWPLYTIDGQIACHHVIRYENLTRDLGRTLEQIGIAWDGWLPRAKGGTRAAGKDRPHYSQMYDDETAAIVERLYAPEIKAFGYAF</sequence>
<dbReference type="InterPro" id="IPR027417">
    <property type="entry name" value="P-loop_NTPase"/>
</dbReference>
<comment type="caution">
    <text evidence="1">The sequence shown here is derived from an EMBL/GenBank/DDBJ whole genome shotgun (WGS) entry which is preliminary data.</text>
</comment>
<dbReference type="OrthoDB" id="288532at2"/>
<proteinExistence type="predicted"/>
<name>A0A2S5JHE6_9RHOB</name>
<keyword evidence="2" id="KW-1185">Reference proteome</keyword>